<evidence type="ECO:0000256" key="6">
    <source>
        <dbReference type="ARBA" id="ARBA00022490"/>
    </source>
</evidence>
<dbReference type="InterPro" id="IPR027267">
    <property type="entry name" value="AH/BAR_dom_sf"/>
</dbReference>
<evidence type="ECO:0000256" key="10">
    <source>
        <dbReference type="PROSITE-ProRule" id="PRU00192"/>
    </source>
</evidence>
<dbReference type="PROSITE" id="PS50002">
    <property type="entry name" value="SH3"/>
    <property type="match status" value="1"/>
</dbReference>
<reference evidence="17" key="2">
    <citation type="submission" date="2024-06" db="UniProtKB">
        <authorList>
            <consortium name="EnsemblMetazoa"/>
        </authorList>
    </citation>
    <scope>IDENTIFICATION</scope>
</reference>
<feature type="region of interest" description="Disordered" evidence="13">
    <location>
        <begin position="275"/>
        <end position="304"/>
    </location>
</feature>
<evidence type="ECO:0000256" key="13">
    <source>
        <dbReference type="SAM" id="MobiDB-lite"/>
    </source>
</evidence>
<dbReference type="Gene3D" id="1.20.1270.60">
    <property type="entry name" value="Arfaptin homology (AH) domain/BAR domain"/>
    <property type="match status" value="1"/>
</dbReference>
<dbReference type="KEGG" id="aqu:100633546"/>
<dbReference type="InterPro" id="IPR011072">
    <property type="entry name" value="HR1_rho-bd"/>
</dbReference>
<feature type="region of interest" description="Disordered" evidence="13">
    <location>
        <begin position="384"/>
        <end position="474"/>
    </location>
</feature>
<feature type="compositionally biased region" description="Low complexity" evidence="13">
    <location>
        <begin position="393"/>
        <end position="402"/>
    </location>
</feature>
<proteinExistence type="inferred from homology"/>
<dbReference type="AlphaFoldDB" id="A0AAN0IC42"/>
<feature type="domain" description="SH3" evidence="14">
    <location>
        <begin position="474"/>
        <end position="532"/>
    </location>
</feature>
<dbReference type="Proteomes" id="UP000007879">
    <property type="component" value="Unassembled WGS sequence"/>
</dbReference>
<dbReference type="GO" id="GO:0007165">
    <property type="term" value="P:signal transduction"/>
    <property type="evidence" value="ECO:0007669"/>
    <property type="project" value="InterPro"/>
</dbReference>
<organism evidence="17 18">
    <name type="scientific">Amphimedon queenslandica</name>
    <name type="common">Sponge</name>
    <dbReference type="NCBI Taxonomy" id="400682"/>
    <lineage>
        <taxon>Eukaryota</taxon>
        <taxon>Metazoa</taxon>
        <taxon>Porifera</taxon>
        <taxon>Demospongiae</taxon>
        <taxon>Heteroscleromorpha</taxon>
        <taxon>Haplosclerida</taxon>
        <taxon>Niphatidae</taxon>
        <taxon>Amphimedon</taxon>
    </lineage>
</organism>
<feature type="domain" description="REM-1" evidence="16">
    <location>
        <begin position="308"/>
        <end position="385"/>
    </location>
</feature>
<evidence type="ECO:0000259" key="14">
    <source>
        <dbReference type="PROSITE" id="PS50002"/>
    </source>
</evidence>
<dbReference type="Pfam" id="PF00018">
    <property type="entry name" value="SH3_1"/>
    <property type="match status" value="1"/>
</dbReference>
<evidence type="ECO:0000256" key="5">
    <source>
        <dbReference type="ARBA" id="ARBA00022475"/>
    </source>
</evidence>
<dbReference type="Pfam" id="PF00611">
    <property type="entry name" value="FCH"/>
    <property type="match status" value="1"/>
</dbReference>
<evidence type="ECO:0000256" key="7">
    <source>
        <dbReference type="ARBA" id="ARBA00022583"/>
    </source>
</evidence>
<evidence type="ECO:0000256" key="2">
    <source>
        <dbReference type="ARBA" id="ARBA00004496"/>
    </source>
</evidence>
<dbReference type="SUPFAM" id="SSF50044">
    <property type="entry name" value="SH3-domain"/>
    <property type="match status" value="1"/>
</dbReference>
<evidence type="ECO:0000256" key="8">
    <source>
        <dbReference type="ARBA" id="ARBA00023054"/>
    </source>
</evidence>
<evidence type="ECO:0000313" key="18">
    <source>
        <dbReference type="Proteomes" id="UP000007879"/>
    </source>
</evidence>
<reference evidence="18" key="1">
    <citation type="journal article" date="2010" name="Nature">
        <title>The Amphimedon queenslandica genome and the evolution of animal complexity.</title>
        <authorList>
            <person name="Srivastava M."/>
            <person name="Simakov O."/>
            <person name="Chapman J."/>
            <person name="Fahey B."/>
            <person name="Gauthier M.E."/>
            <person name="Mitros T."/>
            <person name="Richards G.S."/>
            <person name="Conaco C."/>
            <person name="Dacre M."/>
            <person name="Hellsten U."/>
            <person name="Larroux C."/>
            <person name="Putnam N.H."/>
            <person name="Stanke M."/>
            <person name="Adamska M."/>
            <person name="Darling A."/>
            <person name="Degnan S.M."/>
            <person name="Oakley T.H."/>
            <person name="Plachetzki D.C."/>
            <person name="Zhai Y."/>
            <person name="Adamski M."/>
            <person name="Calcino A."/>
            <person name="Cummins S.F."/>
            <person name="Goodstein D.M."/>
            <person name="Harris C."/>
            <person name="Jackson D.J."/>
            <person name="Leys S.P."/>
            <person name="Shu S."/>
            <person name="Woodcroft B.J."/>
            <person name="Vervoort M."/>
            <person name="Kosik K.S."/>
            <person name="Manning G."/>
            <person name="Degnan B.M."/>
            <person name="Rokhsar D.S."/>
        </authorList>
    </citation>
    <scope>NUCLEOTIDE SEQUENCE [LARGE SCALE GENOMIC DNA]</scope>
</reference>
<keyword evidence="18" id="KW-1185">Reference proteome</keyword>
<protein>
    <submittedName>
        <fullName evidence="17">Uncharacterized protein</fullName>
    </submittedName>
</protein>
<dbReference type="PANTHER" id="PTHR15735">
    <property type="entry name" value="FCH AND DOUBLE SH3 DOMAINS PROTEIN"/>
    <property type="match status" value="1"/>
</dbReference>
<dbReference type="Gene3D" id="2.30.30.40">
    <property type="entry name" value="SH3 Domains"/>
    <property type="match status" value="1"/>
</dbReference>
<dbReference type="InterPro" id="IPR001060">
    <property type="entry name" value="FCH_dom"/>
</dbReference>
<accession>A0AAN0IC42</accession>
<evidence type="ECO:0000256" key="12">
    <source>
        <dbReference type="SAM" id="Coils"/>
    </source>
</evidence>
<feature type="compositionally biased region" description="Polar residues" evidence="13">
    <location>
        <begin position="425"/>
        <end position="454"/>
    </location>
</feature>
<dbReference type="GO" id="GO:0005737">
    <property type="term" value="C:cytoplasm"/>
    <property type="evidence" value="ECO:0007669"/>
    <property type="project" value="UniProtKB-SubCell"/>
</dbReference>
<dbReference type="PANTHER" id="PTHR15735:SF12">
    <property type="entry name" value="CDC42-INTERACTING PROTEIN 4, ISOFORM B"/>
    <property type="match status" value="1"/>
</dbReference>
<dbReference type="Pfam" id="PF25610">
    <property type="entry name" value="HR1_TOCA"/>
    <property type="match status" value="1"/>
</dbReference>
<comment type="subcellular location">
    <subcellularLocation>
        <location evidence="1">Cell membrane</location>
    </subcellularLocation>
    <subcellularLocation>
        <location evidence="2">Cytoplasm</location>
    </subcellularLocation>
</comment>
<dbReference type="Gene3D" id="6.10.140.470">
    <property type="match status" value="1"/>
</dbReference>
<keyword evidence="5" id="KW-1003">Cell membrane</keyword>
<feature type="compositionally biased region" description="Basic and acidic residues" evidence="13">
    <location>
        <begin position="293"/>
        <end position="304"/>
    </location>
</feature>
<dbReference type="GO" id="GO:0006897">
    <property type="term" value="P:endocytosis"/>
    <property type="evidence" value="ECO:0007669"/>
    <property type="project" value="UniProtKB-KW"/>
</dbReference>
<dbReference type="GO" id="GO:0005886">
    <property type="term" value="C:plasma membrane"/>
    <property type="evidence" value="ECO:0007669"/>
    <property type="project" value="UniProtKB-SubCell"/>
</dbReference>
<dbReference type="PROSITE" id="PS51860">
    <property type="entry name" value="REM_1"/>
    <property type="match status" value="1"/>
</dbReference>
<dbReference type="SMART" id="SM00055">
    <property type="entry name" value="FCH"/>
    <property type="match status" value="1"/>
</dbReference>
<sequence>MSWGSELWDQYEAICTHTDHEIEFIRRVSSFVKDRIHAETVYAKELRKLVKSYRKREEEDSKYTNIQAFGKLVVETNDLAGQRELIAEYLQNEVFKPLNELAKNTTAVRRKMMLEGQELHKKLKESMDQLENAKRIYRKASEEKEVAAHALDRADNDPQSTKAKIDKLTQISRGKDQAGEESRNNYILQLEATNQYRRQHYTQLMPQHMDTFMQMNTDHINTYKALINAYAESHRRVNPVINTCLDNITAGSDAIDPDKDNRQFIEERKTGYPVPGNVDFEEYQGKIKKKEKDKKDDKKKLEARDFSHLPPEQRKKRLIKKIGELEAAMEKTTSDMTAMEKMKTIYEQNPSLGDAQQVAQRLAENAEKIGIIKSEIQEFKGYLSEAGSGGSGSSTSLQSKNGKSPAAKKKEKVKEKKEERPRATSKLSSTDIEVVSNNSSTAAHPSPQGSTDNVKAQEEWFSDDEDGGSKDQSGDAGVWIMVYDFEAQNEDELSCRANDIVTIIEDLGDGWLRVRKGKDEGYVPQSYVQKNS</sequence>
<feature type="compositionally biased region" description="Basic and acidic residues" evidence="13">
    <location>
        <begin position="412"/>
        <end position="422"/>
    </location>
</feature>
<evidence type="ECO:0000256" key="3">
    <source>
        <dbReference type="ARBA" id="ARBA00009426"/>
    </source>
</evidence>
<dbReference type="InterPro" id="IPR031160">
    <property type="entry name" value="F_BAR_dom"/>
</dbReference>
<gene>
    <name evidence="17" type="primary">100633546</name>
</gene>
<dbReference type="SMART" id="SM00326">
    <property type="entry name" value="SH3"/>
    <property type="match status" value="1"/>
</dbReference>
<dbReference type="InterPro" id="IPR036028">
    <property type="entry name" value="SH3-like_dom_sf"/>
</dbReference>
<evidence type="ECO:0000259" key="15">
    <source>
        <dbReference type="PROSITE" id="PS51741"/>
    </source>
</evidence>
<keyword evidence="9" id="KW-0472">Membrane</keyword>
<dbReference type="EnsemblMetazoa" id="XM_003385095.3">
    <property type="protein sequence ID" value="XP_003385143.1"/>
    <property type="gene ID" value="LOC100633546"/>
</dbReference>
<evidence type="ECO:0000256" key="4">
    <source>
        <dbReference type="ARBA" id="ARBA00022443"/>
    </source>
</evidence>
<dbReference type="InterPro" id="IPR001452">
    <property type="entry name" value="SH3_domain"/>
</dbReference>
<dbReference type="SUPFAM" id="SSF103657">
    <property type="entry name" value="BAR/IMD domain-like"/>
    <property type="match status" value="1"/>
</dbReference>
<dbReference type="InterPro" id="IPR057870">
    <property type="entry name" value="HR1_TOCA"/>
</dbReference>
<feature type="coiled-coil region" evidence="12">
    <location>
        <begin position="113"/>
        <end position="157"/>
    </location>
</feature>
<feature type="domain" description="F-BAR" evidence="15">
    <location>
        <begin position="1"/>
        <end position="260"/>
    </location>
</feature>
<name>A0AAN0IC42_AMPQE</name>
<keyword evidence="6" id="KW-0963">Cytoplasm</keyword>
<keyword evidence="8 11" id="KW-0175">Coiled coil</keyword>
<comment type="similarity">
    <text evidence="3">Belongs to the FNBP1 family.</text>
</comment>
<evidence type="ECO:0000256" key="11">
    <source>
        <dbReference type="PROSITE-ProRule" id="PRU01077"/>
    </source>
</evidence>
<dbReference type="CDD" id="cd11911">
    <property type="entry name" value="SH3_CIP4-like"/>
    <property type="match status" value="1"/>
</dbReference>
<keyword evidence="4 10" id="KW-0728">SH3 domain</keyword>
<dbReference type="CDD" id="cd11619">
    <property type="entry name" value="HR1_CIP4-like"/>
    <property type="match status" value="1"/>
</dbReference>
<dbReference type="PROSITE" id="PS51741">
    <property type="entry name" value="F_BAR"/>
    <property type="match status" value="1"/>
</dbReference>
<evidence type="ECO:0000313" key="17">
    <source>
        <dbReference type="EnsemblMetazoa" id="XP_003385143.1"/>
    </source>
</evidence>
<evidence type="ECO:0000256" key="1">
    <source>
        <dbReference type="ARBA" id="ARBA00004236"/>
    </source>
</evidence>
<keyword evidence="7" id="KW-0254">Endocytosis</keyword>
<evidence type="ECO:0000259" key="16">
    <source>
        <dbReference type="PROSITE" id="PS51860"/>
    </source>
</evidence>
<evidence type="ECO:0000256" key="9">
    <source>
        <dbReference type="ARBA" id="ARBA00023136"/>
    </source>
</evidence>